<gene>
    <name evidence="10" type="primary">rnfB</name>
    <name evidence="15" type="ORF">DWB61_16345</name>
</gene>
<dbReference type="HAMAP" id="MF_00463">
    <property type="entry name" value="RsxB_RnfB"/>
    <property type="match status" value="1"/>
</dbReference>
<keyword evidence="3 10" id="KW-0479">Metal-binding</keyword>
<feature type="domain" description="4Fe-4S ferredoxin-type" evidence="13">
    <location>
        <begin position="243"/>
        <end position="271"/>
    </location>
</feature>
<feature type="binding site" evidence="10">
    <location>
        <position position="52"/>
    </location>
    <ligand>
        <name>[4Fe-4S] cluster</name>
        <dbReference type="ChEBI" id="CHEBI:49883"/>
        <label>1</label>
    </ligand>
</feature>
<dbReference type="AlphaFoldDB" id="A0A425XX01"/>
<feature type="domain" description="4Fe-4S" evidence="14">
    <location>
        <begin position="32"/>
        <end position="92"/>
    </location>
</feature>
<evidence type="ECO:0000256" key="4">
    <source>
        <dbReference type="ARBA" id="ARBA00022737"/>
    </source>
</evidence>
<evidence type="ECO:0000256" key="7">
    <source>
        <dbReference type="ARBA" id="ARBA00023004"/>
    </source>
</evidence>
<comment type="subunit">
    <text evidence="10">The complex is composed of six subunits: RnfA, RnfB, RnfC, RnfD, RnfE and RnfG.</text>
</comment>
<dbReference type="OrthoDB" id="9789936at2"/>
<feature type="binding site" evidence="10">
    <location>
        <position position="183"/>
    </location>
    <ligand>
        <name>[4Fe-4S] cluster</name>
        <dbReference type="ChEBI" id="CHEBI:49883"/>
        <label>2</label>
    </ligand>
</feature>
<evidence type="ECO:0000256" key="10">
    <source>
        <dbReference type="HAMAP-Rule" id="MF_00463"/>
    </source>
</evidence>
<dbReference type="GO" id="GO:0009055">
    <property type="term" value="F:electron transfer activity"/>
    <property type="evidence" value="ECO:0007669"/>
    <property type="project" value="InterPro"/>
</dbReference>
<dbReference type="RefSeq" id="WP_125031975.1">
    <property type="nucleotide sequence ID" value="NZ_JAPXVP010000021.1"/>
</dbReference>
<dbReference type="EMBL" id="QQWG01000024">
    <property type="protein sequence ID" value="RRG19171.1"/>
    <property type="molecule type" value="Genomic_DNA"/>
</dbReference>
<dbReference type="Gene3D" id="1.10.15.40">
    <property type="entry name" value="Electron transport complex subunit B, putative Fe-S cluster"/>
    <property type="match status" value="1"/>
</dbReference>
<dbReference type="CDD" id="cd10549">
    <property type="entry name" value="MtMvhB_like"/>
    <property type="match status" value="1"/>
</dbReference>
<evidence type="ECO:0000256" key="2">
    <source>
        <dbReference type="ARBA" id="ARBA00022485"/>
    </source>
</evidence>
<feature type="binding site" evidence="10">
    <location>
        <position position="148"/>
    </location>
    <ligand>
        <name>[4Fe-4S] cluster</name>
        <dbReference type="ChEBI" id="CHEBI:49883"/>
        <label>2</label>
    </ligand>
</feature>
<protein>
    <recommendedName>
        <fullName evidence="10">Ion-translocating oxidoreductase complex subunit B</fullName>
        <ecNumber evidence="10">7.-.-.-</ecNumber>
    </recommendedName>
    <alternativeName>
        <fullName evidence="10">Rnf electron transport complex subunit B</fullName>
    </alternativeName>
</protein>
<evidence type="ECO:0000256" key="9">
    <source>
        <dbReference type="ARBA" id="ARBA00023136"/>
    </source>
</evidence>
<keyword evidence="12" id="KW-1133">Transmembrane helix</keyword>
<feature type="binding site" evidence="10">
    <location>
        <position position="179"/>
    </location>
    <ligand>
        <name>[4Fe-4S] cluster</name>
        <dbReference type="ChEBI" id="CHEBI:49883"/>
        <label>3</label>
    </ligand>
</feature>
<dbReference type="PANTHER" id="PTHR43560">
    <property type="entry name" value="ION-TRANSLOCATING OXIDOREDUCTASE COMPLEX SUBUNIT B"/>
    <property type="match status" value="1"/>
</dbReference>
<evidence type="ECO:0000256" key="5">
    <source>
        <dbReference type="ARBA" id="ARBA00022967"/>
    </source>
</evidence>
<comment type="cofactor">
    <cofactor evidence="10">
        <name>[4Fe-4S] cluster</name>
        <dbReference type="ChEBI" id="CHEBI:49883"/>
    </cofactor>
    <text evidence="10">Binds 3 [4Fe-4S] clusters.</text>
</comment>
<feature type="region of interest" description="Disordered" evidence="11">
    <location>
        <begin position="271"/>
        <end position="319"/>
    </location>
</feature>
<feature type="domain" description="4Fe-4S ferredoxin-type" evidence="13">
    <location>
        <begin position="164"/>
        <end position="193"/>
    </location>
</feature>
<evidence type="ECO:0000256" key="6">
    <source>
        <dbReference type="ARBA" id="ARBA00022982"/>
    </source>
</evidence>
<evidence type="ECO:0000259" key="14">
    <source>
        <dbReference type="PROSITE" id="PS51656"/>
    </source>
</evidence>
<dbReference type="GO" id="GO:0046872">
    <property type="term" value="F:metal ion binding"/>
    <property type="evidence" value="ECO:0007669"/>
    <property type="project" value="UniProtKB-KW"/>
</dbReference>
<dbReference type="GO" id="GO:0022900">
    <property type="term" value="P:electron transport chain"/>
    <property type="evidence" value="ECO:0007669"/>
    <property type="project" value="UniProtKB-UniRule"/>
</dbReference>
<keyword evidence="10" id="KW-1003">Cell membrane</keyword>
<comment type="similarity">
    <text evidence="10">Belongs to the 4Fe4S bacterial-type ferredoxin family. RnfB subfamily.</text>
</comment>
<dbReference type="GO" id="GO:0051539">
    <property type="term" value="F:4 iron, 4 sulfur cluster binding"/>
    <property type="evidence" value="ECO:0007669"/>
    <property type="project" value="UniProtKB-UniRule"/>
</dbReference>
<evidence type="ECO:0000259" key="13">
    <source>
        <dbReference type="PROSITE" id="PS51379"/>
    </source>
</evidence>
<evidence type="ECO:0000313" key="16">
    <source>
        <dbReference type="Proteomes" id="UP000285794"/>
    </source>
</evidence>
<dbReference type="Gene3D" id="3.30.70.20">
    <property type="match status" value="2"/>
</dbReference>
<dbReference type="GO" id="GO:0005886">
    <property type="term" value="C:plasma membrane"/>
    <property type="evidence" value="ECO:0007669"/>
    <property type="project" value="UniProtKB-SubCell"/>
</dbReference>
<dbReference type="InterPro" id="IPR017896">
    <property type="entry name" value="4Fe4S_Fe-S-bd"/>
</dbReference>
<feature type="domain" description="4Fe-4S ferredoxin-type" evidence="13">
    <location>
        <begin position="210"/>
        <end position="241"/>
    </location>
</feature>
<feature type="binding site" evidence="10">
    <location>
        <position position="142"/>
    </location>
    <ligand>
        <name>[4Fe-4S] cluster</name>
        <dbReference type="ChEBI" id="CHEBI:49883"/>
        <label>2</label>
    </ligand>
</feature>
<keyword evidence="16" id="KW-1185">Reference proteome</keyword>
<keyword evidence="1 10" id="KW-0813">Transport</keyword>
<feature type="compositionally biased region" description="Low complexity" evidence="11">
    <location>
        <begin position="282"/>
        <end position="297"/>
    </location>
</feature>
<proteinExistence type="inferred from homology"/>
<dbReference type="PROSITE" id="PS51656">
    <property type="entry name" value="4FE4S"/>
    <property type="match status" value="1"/>
</dbReference>
<dbReference type="EC" id="7.-.-.-" evidence="10"/>
<dbReference type="SUPFAM" id="SSF54862">
    <property type="entry name" value="4Fe-4S ferredoxins"/>
    <property type="match status" value="3"/>
</dbReference>
<dbReference type="Proteomes" id="UP000285794">
    <property type="component" value="Unassembled WGS sequence"/>
</dbReference>
<keyword evidence="12" id="KW-0812">Transmembrane</keyword>
<dbReference type="NCBIfam" id="NF005504">
    <property type="entry name" value="PRK07118.1-3"/>
    <property type="match status" value="1"/>
</dbReference>
<dbReference type="Pfam" id="PF12838">
    <property type="entry name" value="Fer4_7"/>
    <property type="match status" value="2"/>
</dbReference>
<comment type="caution">
    <text evidence="15">The sequence shown here is derived from an EMBL/GenBank/DDBJ whole genome shotgun (WGS) entry which is preliminary data.</text>
</comment>
<keyword evidence="9 10" id="KW-0472">Membrane</keyword>
<accession>A0A425XX01</accession>
<dbReference type="NCBIfam" id="TIGR01944">
    <property type="entry name" value="rnfB"/>
    <property type="match status" value="1"/>
</dbReference>
<dbReference type="Pfam" id="PF04060">
    <property type="entry name" value="FeS"/>
    <property type="match status" value="1"/>
</dbReference>
<feature type="compositionally biased region" description="Basic and acidic residues" evidence="11">
    <location>
        <begin position="298"/>
        <end position="319"/>
    </location>
</feature>
<name>A0A425XX01_9BACT</name>
<sequence length="319" mass="33556">MNIIVITIIALCAIGVAAAIILYFVAQKFKVYEDPRIDEVEESLPAANCGGCGYPGCRAFAEALVKADDISNLNCPVGGAAVMSHVGALLGHEIKAADPTVAVVCCNGTCENRPKTNIYDGAASCTIAASLYSGDTGCQYGCLGLGECVDACNFDAMYMDEKTGLPVIIEDKCVSCGACVKACPNSIIELRKKGPKSRRIFVSCVNKDKGGIAKKACSVACIGCGKCVKECPFDAITLENNLAYIDYNKCKLCRKCVIVCPTNAIHELNFPPRKEKPTDASVAKPTAATVKPVAKPVAKSEADTAAKSEDKENGTSDNK</sequence>
<feature type="binding site" evidence="10">
    <location>
        <position position="57"/>
    </location>
    <ligand>
        <name>[4Fe-4S] cluster</name>
        <dbReference type="ChEBI" id="CHEBI:49883"/>
        <label>1</label>
    </ligand>
</feature>
<feature type="binding site" evidence="10">
    <location>
        <position position="138"/>
    </location>
    <ligand>
        <name>[4Fe-4S] cluster</name>
        <dbReference type="ChEBI" id="CHEBI:49883"/>
        <label>2</label>
    </ligand>
</feature>
<feature type="transmembrane region" description="Helical" evidence="12">
    <location>
        <begin position="6"/>
        <end position="26"/>
    </location>
</feature>
<keyword evidence="4 10" id="KW-0677">Repeat</keyword>
<dbReference type="InterPro" id="IPR017900">
    <property type="entry name" value="4Fe4S_Fe_S_CS"/>
</dbReference>
<dbReference type="PROSITE" id="PS00198">
    <property type="entry name" value="4FE4S_FER_1"/>
    <property type="match status" value="3"/>
</dbReference>
<keyword evidence="5 10" id="KW-1278">Translocase</keyword>
<dbReference type="InterPro" id="IPR050395">
    <property type="entry name" value="4Fe4S_Ferredoxin_RnfB"/>
</dbReference>
<dbReference type="InterPro" id="IPR010207">
    <property type="entry name" value="Elect_transpt_cplx_RnfB/RsxB"/>
</dbReference>
<feature type="binding site" evidence="10">
    <location>
        <position position="152"/>
    </location>
    <ligand>
        <name>[4Fe-4S] cluster</name>
        <dbReference type="ChEBI" id="CHEBI:49883"/>
        <label>3</label>
    </ligand>
</feature>
<keyword evidence="7 10" id="KW-0408">Iron</keyword>
<reference evidence="15 16" key="1">
    <citation type="submission" date="2018-07" db="EMBL/GenBank/DDBJ databases">
        <title>Draft genome sequence of Ancylomarina sp. M1P.</title>
        <authorList>
            <person name="Yadav S."/>
            <person name="Villanueva L."/>
            <person name="Damste J.S.S."/>
        </authorList>
    </citation>
    <scope>NUCLEOTIDE SEQUENCE [LARGE SCALE GENOMIC DNA]</scope>
    <source>
        <strain evidence="15 16">M1P</strain>
    </source>
</reference>
<dbReference type="InterPro" id="IPR007202">
    <property type="entry name" value="4Fe-4S_dom"/>
</dbReference>
<feature type="binding site" evidence="10">
    <location>
        <position position="173"/>
    </location>
    <ligand>
        <name>[4Fe-4S] cluster</name>
        <dbReference type="ChEBI" id="CHEBI:49883"/>
        <label>3</label>
    </ligand>
</feature>
<evidence type="ECO:0000256" key="3">
    <source>
        <dbReference type="ARBA" id="ARBA00022723"/>
    </source>
</evidence>
<keyword evidence="2 10" id="KW-0004">4Fe-4S</keyword>
<evidence type="ECO:0000256" key="11">
    <source>
        <dbReference type="SAM" id="MobiDB-lite"/>
    </source>
</evidence>
<feature type="region of interest" description="Hydrophobic" evidence="10">
    <location>
        <begin position="1"/>
        <end position="26"/>
    </location>
</feature>
<dbReference type="PROSITE" id="PS51379">
    <property type="entry name" value="4FE4S_FER_2"/>
    <property type="match status" value="3"/>
</dbReference>
<dbReference type="PANTHER" id="PTHR43560:SF1">
    <property type="entry name" value="ION-TRANSLOCATING OXIDOREDUCTASE COMPLEX SUBUNIT B"/>
    <property type="match status" value="1"/>
</dbReference>
<feature type="binding site" evidence="10">
    <location>
        <position position="75"/>
    </location>
    <ligand>
        <name>[4Fe-4S] cluster</name>
        <dbReference type="ChEBI" id="CHEBI:49883"/>
        <label>1</label>
    </ligand>
</feature>
<evidence type="ECO:0000256" key="1">
    <source>
        <dbReference type="ARBA" id="ARBA00022448"/>
    </source>
</evidence>
<comment type="subcellular location">
    <subcellularLocation>
        <location evidence="10">Cell membrane</location>
    </subcellularLocation>
</comment>
<keyword evidence="6 10" id="KW-0249">Electron transport</keyword>
<evidence type="ECO:0000256" key="8">
    <source>
        <dbReference type="ARBA" id="ARBA00023014"/>
    </source>
</evidence>
<feature type="binding site" evidence="10">
    <location>
        <position position="176"/>
    </location>
    <ligand>
        <name>[4Fe-4S] cluster</name>
        <dbReference type="ChEBI" id="CHEBI:49883"/>
        <label>3</label>
    </ligand>
</feature>
<keyword evidence="8 10" id="KW-0411">Iron-sulfur</keyword>
<evidence type="ECO:0000313" key="15">
    <source>
        <dbReference type="EMBL" id="RRG19171.1"/>
    </source>
</evidence>
<comment type="caution">
    <text evidence="10">Lacks conserved residue(s) required for the propagation of feature annotation.</text>
</comment>
<evidence type="ECO:0000256" key="12">
    <source>
        <dbReference type="SAM" id="Phobius"/>
    </source>
</evidence>
<comment type="function">
    <text evidence="10">Part of a membrane-bound complex that couples electron transfer with translocation of ions across the membrane.</text>
</comment>
<feature type="binding site" evidence="10">
    <location>
        <position position="49"/>
    </location>
    <ligand>
        <name>[4Fe-4S] cluster</name>
        <dbReference type="ChEBI" id="CHEBI:49883"/>
        <label>1</label>
    </ligand>
</feature>
<organism evidence="15 16">
    <name type="scientific">Ancylomarina euxinus</name>
    <dbReference type="NCBI Taxonomy" id="2283627"/>
    <lineage>
        <taxon>Bacteria</taxon>
        <taxon>Pseudomonadati</taxon>
        <taxon>Bacteroidota</taxon>
        <taxon>Bacteroidia</taxon>
        <taxon>Marinilabiliales</taxon>
        <taxon>Marinifilaceae</taxon>
        <taxon>Ancylomarina</taxon>
    </lineage>
</organism>